<evidence type="ECO:0000313" key="3">
    <source>
        <dbReference type="Proteomes" id="UP000191154"/>
    </source>
</evidence>
<dbReference type="InterPro" id="IPR003959">
    <property type="entry name" value="ATPase_AAA_core"/>
</dbReference>
<sequence>MNIKRVNIKNFTVFDDFELNLSSGINIIIGKNGTGKTHLLKGLYTVCDSINNETKYTSTYQNLISQLYFKVNPFDLVRDKSKKDKIISSVSITYSEKSYSRYLIIKVGENQLAEDGSMHKEVDFHINNIFIPATEILSHSKGFLALNNKYDMPFDKTYVDIITNAELPESKNISEIDKKILNIISKVINGEVVYENDNFYIVKKDGSKIDFSIEAEGIRKFALLWKLIRNGLIDNETILFWDEPEANINPELMPILVDILIELQRCNVQVFLATHSYNFAKYFEVKRNSNDKVLFHSLYKVEQGIKCQSEENFGDLKNNSIIEADTKLLDEVIEGNFEE</sequence>
<dbReference type="AlphaFoldDB" id="A0A1S8NI31"/>
<reference evidence="2 3" key="1">
    <citation type="submission" date="2016-05" db="EMBL/GenBank/DDBJ databases">
        <title>Microbial solvent formation.</title>
        <authorList>
            <person name="Poehlein A."/>
            <person name="Montoya Solano J.D."/>
            <person name="Flitsch S."/>
            <person name="Krabben P."/>
            <person name="Duerre P."/>
            <person name="Daniel R."/>
        </authorList>
    </citation>
    <scope>NUCLEOTIDE SEQUENCE [LARGE SCALE GENOMIC DNA]</scope>
    <source>
        <strain evidence="2 3">L1-8</strain>
    </source>
</reference>
<name>A0A1S8NI31_CLOSA</name>
<dbReference type="Pfam" id="PF13304">
    <property type="entry name" value="AAA_21"/>
    <property type="match status" value="1"/>
</dbReference>
<dbReference type="EMBL" id="LZYZ01000001">
    <property type="protein sequence ID" value="OOM15921.1"/>
    <property type="molecule type" value="Genomic_DNA"/>
</dbReference>
<organism evidence="2 3">
    <name type="scientific">Clostridium saccharobutylicum</name>
    <dbReference type="NCBI Taxonomy" id="169679"/>
    <lineage>
        <taxon>Bacteria</taxon>
        <taxon>Bacillati</taxon>
        <taxon>Bacillota</taxon>
        <taxon>Clostridia</taxon>
        <taxon>Eubacteriales</taxon>
        <taxon>Clostridiaceae</taxon>
        <taxon>Clostridium</taxon>
    </lineage>
</organism>
<dbReference type="Gene3D" id="3.40.50.300">
    <property type="entry name" value="P-loop containing nucleotide triphosphate hydrolases"/>
    <property type="match status" value="1"/>
</dbReference>
<evidence type="ECO:0000313" key="2">
    <source>
        <dbReference type="EMBL" id="OOM15921.1"/>
    </source>
</evidence>
<accession>A0A1S8NI31</accession>
<dbReference type="InterPro" id="IPR051396">
    <property type="entry name" value="Bact_Antivir_Def_Nuclease"/>
</dbReference>
<dbReference type="InterPro" id="IPR027417">
    <property type="entry name" value="P-loop_NTPase"/>
</dbReference>
<dbReference type="GO" id="GO:0005524">
    <property type="term" value="F:ATP binding"/>
    <property type="evidence" value="ECO:0007669"/>
    <property type="project" value="InterPro"/>
</dbReference>
<feature type="domain" description="ATPase AAA-type core" evidence="1">
    <location>
        <begin position="25"/>
        <end position="278"/>
    </location>
</feature>
<dbReference type="GO" id="GO:0016887">
    <property type="term" value="F:ATP hydrolysis activity"/>
    <property type="evidence" value="ECO:0007669"/>
    <property type="project" value="InterPro"/>
</dbReference>
<dbReference type="Proteomes" id="UP000191154">
    <property type="component" value="Unassembled WGS sequence"/>
</dbReference>
<gene>
    <name evidence="2" type="primary">recF_1</name>
    <name evidence="2" type="ORF">CLOSAC_01920</name>
</gene>
<dbReference type="PANTHER" id="PTHR43581:SF2">
    <property type="entry name" value="EXCINUCLEASE ATPASE SUBUNIT"/>
    <property type="match status" value="1"/>
</dbReference>
<proteinExistence type="predicted"/>
<protein>
    <submittedName>
        <fullName evidence="2">DNA replication and repair protein RecF</fullName>
    </submittedName>
</protein>
<dbReference type="PANTHER" id="PTHR43581">
    <property type="entry name" value="ATP/GTP PHOSPHATASE"/>
    <property type="match status" value="1"/>
</dbReference>
<dbReference type="RefSeq" id="WP_077863693.1">
    <property type="nucleotide sequence ID" value="NZ_LZYZ01000001.1"/>
</dbReference>
<evidence type="ECO:0000259" key="1">
    <source>
        <dbReference type="Pfam" id="PF13304"/>
    </source>
</evidence>
<dbReference type="SUPFAM" id="SSF52540">
    <property type="entry name" value="P-loop containing nucleoside triphosphate hydrolases"/>
    <property type="match status" value="1"/>
</dbReference>
<comment type="caution">
    <text evidence="2">The sequence shown here is derived from an EMBL/GenBank/DDBJ whole genome shotgun (WGS) entry which is preliminary data.</text>
</comment>